<dbReference type="InterPro" id="IPR056884">
    <property type="entry name" value="NPHP3-like_N"/>
</dbReference>
<name>A0A6A6GAN4_9PEZI</name>
<dbReference type="SUPFAM" id="SSF52540">
    <property type="entry name" value="P-loop containing nucleoside triphosphate hydrolases"/>
    <property type="match status" value="1"/>
</dbReference>
<dbReference type="OrthoDB" id="194358at2759"/>
<protein>
    <recommendedName>
        <fullName evidence="3">Nephrocystin 3-like N-terminal domain-containing protein</fullName>
    </recommendedName>
</protein>
<evidence type="ECO:0000313" key="4">
    <source>
        <dbReference type="EMBL" id="KAF2222623.1"/>
    </source>
</evidence>
<dbReference type="PANTHER" id="PTHR10039">
    <property type="entry name" value="AMELOGENIN"/>
    <property type="match status" value="1"/>
</dbReference>
<accession>A0A6A6GAN4</accession>
<feature type="domain" description="Nephrocystin 3-like N-terminal" evidence="3">
    <location>
        <begin position="94"/>
        <end position="267"/>
    </location>
</feature>
<feature type="compositionally biased region" description="Polar residues" evidence="2">
    <location>
        <begin position="591"/>
        <end position="605"/>
    </location>
</feature>
<sequence length="617" mass="71042">MPPKRKRQHLDSSVEETSNVAQDIHDGVTNNAGIQHNHGGIFPGTVNNYHCSQTDTANLQDTMILENRQKCMNALKYDSFDSRVHDVKTALKSTCKWRLNRPEYRDWAGGGHNDSGPPFMWIKGKPASGKSTMMKFLYGEACKRGGCLAIPFFFNARGECMDRTTVGMYRSLLYQLLQKMPELQVALNDVHVPSTAKGAPAVWQLERLRNILRSALQRLQRERVVFCIDALDECDQSQVKEMLESFHDDLSVEDHEMLNLSVLFSSRHYPHIAVPDGIELVLEEQQEHNDDISRYIDRRLPSNGQEDEGRIKSLLLQRAEGVVLWVVLVIRIMQDEYDEGGFLSTQTRLERLKDVPLDLTQLFEHVLAQGHKRDPRLVLCVQWVLYSRRPLTVPELYWAIHSGIDLDSFDSEHCVQMTRMSIRPVMERYITSSSKGLLEQTRDFNKVVQFIHETVREFFMNYQLEHHGFGSLQTFAERSEPTIRQGCVEYLELWRRCRLPARYEIRDDFSDGESDMIDRLSYPLLRYVKEFEKEHCIAVRAQDFASASRYHDALEDMGLDALGLPYPAIFDWNRGTVSPLKTWSADTETAQSATTSVRAPRSTSEAYAHGSKQWKVT</sequence>
<dbReference type="AlphaFoldDB" id="A0A6A6GAN4"/>
<dbReference type="Proteomes" id="UP000799538">
    <property type="component" value="Unassembled WGS sequence"/>
</dbReference>
<dbReference type="PANTHER" id="PTHR10039:SF5">
    <property type="entry name" value="NACHT DOMAIN-CONTAINING PROTEIN"/>
    <property type="match status" value="1"/>
</dbReference>
<keyword evidence="5" id="KW-1185">Reference proteome</keyword>
<dbReference type="EMBL" id="ML992508">
    <property type="protein sequence ID" value="KAF2222623.1"/>
    <property type="molecule type" value="Genomic_DNA"/>
</dbReference>
<evidence type="ECO:0000256" key="1">
    <source>
        <dbReference type="ARBA" id="ARBA00022737"/>
    </source>
</evidence>
<evidence type="ECO:0000313" key="5">
    <source>
        <dbReference type="Proteomes" id="UP000799538"/>
    </source>
</evidence>
<evidence type="ECO:0000256" key="2">
    <source>
        <dbReference type="SAM" id="MobiDB-lite"/>
    </source>
</evidence>
<organism evidence="4 5">
    <name type="scientific">Elsinoe ampelina</name>
    <dbReference type="NCBI Taxonomy" id="302913"/>
    <lineage>
        <taxon>Eukaryota</taxon>
        <taxon>Fungi</taxon>
        <taxon>Dikarya</taxon>
        <taxon>Ascomycota</taxon>
        <taxon>Pezizomycotina</taxon>
        <taxon>Dothideomycetes</taxon>
        <taxon>Dothideomycetidae</taxon>
        <taxon>Myriangiales</taxon>
        <taxon>Elsinoaceae</taxon>
        <taxon>Elsinoe</taxon>
    </lineage>
</organism>
<reference evidence="5" key="1">
    <citation type="journal article" date="2020" name="Stud. Mycol.">
        <title>101 Dothideomycetes genomes: A test case for predicting lifestyles and emergence of pathogens.</title>
        <authorList>
            <person name="Haridas S."/>
            <person name="Albert R."/>
            <person name="Binder M."/>
            <person name="Bloem J."/>
            <person name="LaButti K."/>
            <person name="Salamov A."/>
            <person name="Andreopoulos B."/>
            <person name="Baker S."/>
            <person name="Barry K."/>
            <person name="Bills G."/>
            <person name="Bluhm B."/>
            <person name="Cannon C."/>
            <person name="Castanera R."/>
            <person name="Culley D."/>
            <person name="Daum C."/>
            <person name="Ezra D."/>
            <person name="Gonzalez J."/>
            <person name="Henrissat B."/>
            <person name="Kuo A."/>
            <person name="Liang C."/>
            <person name="Lipzen A."/>
            <person name="Lutzoni F."/>
            <person name="Magnuson J."/>
            <person name="Mondo S."/>
            <person name="Nolan M."/>
            <person name="Ohm R."/>
            <person name="Pangilinan J."/>
            <person name="Park H.-J."/>
            <person name="Ramirez L."/>
            <person name="Alfaro M."/>
            <person name="Sun H."/>
            <person name="Tritt A."/>
            <person name="Yoshinaga Y."/>
            <person name="Zwiers L.-H."/>
            <person name="Turgeon B."/>
            <person name="Goodwin S."/>
            <person name="Spatafora J."/>
            <person name="Crous P."/>
            <person name="Grigoriev I."/>
        </authorList>
    </citation>
    <scope>NUCLEOTIDE SEQUENCE [LARGE SCALE GENOMIC DNA]</scope>
    <source>
        <strain evidence="5">CECT 20119</strain>
    </source>
</reference>
<proteinExistence type="predicted"/>
<dbReference type="Pfam" id="PF24883">
    <property type="entry name" value="NPHP3_N"/>
    <property type="match status" value="1"/>
</dbReference>
<dbReference type="InterPro" id="IPR027417">
    <property type="entry name" value="P-loop_NTPase"/>
</dbReference>
<evidence type="ECO:0000259" key="3">
    <source>
        <dbReference type="Pfam" id="PF24883"/>
    </source>
</evidence>
<keyword evidence="1" id="KW-0677">Repeat</keyword>
<dbReference type="Gene3D" id="3.40.50.300">
    <property type="entry name" value="P-loop containing nucleotide triphosphate hydrolases"/>
    <property type="match status" value="1"/>
</dbReference>
<gene>
    <name evidence="4" type="ORF">BDZ85DRAFT_319868</name>
</gene>
<feature type="region of interest" description="Disordered" evidence="2">
    <location>
        <begin position="591"/>
        <end position="617"/>
    </location>
</feature>